<comment type="caution">
    <text evidence="4">The sequence shown here is derived from an EMBL/GenBank/DDBJ whole genome shotgun (WGS) entry which is preliminary data.</text>
</comment>
<organism evidence="4 5">
    <name type="scientific">Nesterenkonia aurantiaca</name>
    <dbReference type="NCBI Taxonomy" id="1436010"/>
    <lineage>
        <taxon>Bacteria</taxon>
        <taxon>Bacillati</taxon>
        <taxon>Actinomycetota</taxon>
        <taxon>Actinomycetes</taxon>
        <taxon>Micrococcales</taxon>
        <taxon>Micrococcaceae</taxon>
        <taxon>Nesterenkonia</taxon>
    </lineage>
</organism>
<dbReference type="InterPro" id="IPR002347">
    <property type="entry name" value="SDR_fam"/>
</dbReference>
<protein>
    <submittedName>
        <fullName evidence="4">3-oxoacyl-[acyl-carrier protein] reductase</fullName>
    </submittedName>
</protein>
<feature type="domain" description="Ketoreductase" evidence="3">
    <location>
        <begin position="23"/>
        <end position="207"/>
    </location>
</feature>
<dbReference type="GO" id="GO:0016491">
    <property type="term" value="F:oxidoreductase activity"/>
    <property type="evidence" value="ECO:0007669"/>
    <property type="project" value="UniProtKB-KW"/>
</dbReference>
<dbReference type="PROSITE" id="PS00061">
    <property type="entry name" value="ADH_SHORT"/>
    <property type="match status" value="1"/>
</dbReference>
<proteinExistence type="inferred from homology"/>
<dbReference type="PANTHER" id="PTHR42879">
    <property type="entry name" value="3-OXOACYL-(ACYL-CARRIER-PROTEIN) REDUCTASE"/>
    <property type="match status" value="1"/>
</dbReference>
<dbReference type="InterPro" id="IPR020904">
    <property type="entry name" value="Sc_DH/Rdtase_CS"/>
</dbReference>
<evidence type="ECO:0000313" key="4">
    <source>
        <dbReference type="EMBL" id="TDS84265.1"/>
    </source>
</evidence>
<evidence type="ECO:0000259" key="3">
    <source>
        <dbReference type="SMART" id="SM00822"/>
    </source>
</evidence>
<reference evidence="4 5" key="1">
    <citation type="submission" date="2019-03" db="EMBL/GenBank/DDBJ databases">
        <title>Genomic Encyclopedia of Type Strains, Phase III (KMG-III): the genomes of soil and plant-associated and newly described type strains.</title>
        <authorList>
            <person name="Whitman W."/>
        </authorList>
    </citation>
    <scope>NUCLEOTIDE SEQUENCE [LARGE SCALE GENOMIC DNA]</scope>
    <source>
        <strain evidence="4 5">DSM 27373</strain>
    </source>
</reference>
<dbReference type="Pfam" id="PF13561">
    <property type="entry name" value="adh_short_C2"/>
    <property type="match status" value="1"/>
</dbReference>
<dbReference type="Proteomes" id="UP000294506">
    <property type="component" value="Unassembled WGS sequence"/>
</dbReference>
<sequence>MSTEVAQIPGAGIPNYGNILAGRTALVTGAASGIGEAIAAHLSAAGARVALADRSARVTEVSAALNARTGADGTVADTVPIIFDAASEEAVDAGVAETIEALGRIDTLVTCHGILTESPLAQMSLATWQETLSVDLTSVFLLNRAVLAGMLERGDGRIINVASQLGQKGGSGMAHYAAAKAGVIAMTKSLAREVSGDGVLVNAIAPGPIETPMVAGISEDWKIQKRAELPLGRFGTVDEVAPTAVMLASSPGGNIYVGQTLGPNSGDVML</sequence>
<evidence type="ECO:0000256" key="2">
    <source>
        <dbReference type="ARBA" id="ARBA00023002"/>
    </source>
</evidence>
<dbReference type="InterPro" id="IPR036291">
    <property type="entry name" value="NAD(P)-bd_dom_sf"/>
</dbReference>
<dbReference type="InterPro" id="IPR050259">
    <property type="entry name" value="SDR"/>
</dbReference>
<evidence type="ECO:0000313" key="5">
    <source>
        <dbReference type="Proteomes" id="UP000294506"/>
    </source>
</evidence>
<keyword evidence="5" id="KW-1185">Reference proteome</keyword>
<dbReference type="PANTHER" id="PTHR42879:SF2">
    <property type="entry name" value="3-OXOACYL-[ACYL-CARRIER-PROTEIN] REDUCTASE FABG"/>
    <property type="match status" value="1"/>
</dbReference>
<evidence type="ECO:0000256" key="1">
    <source>
        <dbReference type="ARBA" id="ARBA00006484"/>
    </source>
</evidence>
<dbReference type="EMBL" id="SOAN01000008">
    <property type="protein sequence ID" value="TDS84265.1"/>
    <property type="molecule type" value="Genomic_DNA"/>
</dbReference>
<name>A0A4R7FZH8_9MICC</name>
<dbReference type="Gene3D" id="3.40.50.720">
    <property type="entry name" value="NAD(P)-binding Rossmann-like Domain"/>
    <property type="match status" value="1"/>
</dbReference>
<dbReference type="PRINTS" id="PR00080">
    <property type="entry name" value="SDRFAMILY"/>
</dbReference>
<accession>A0A4R7FZH8</accession>
<dbReference type="RefSeq" id="WP_133726431.1">
    <property type="nucleotide sequence ID" value="NZ_SOAN01000008.1"/>
</dbReference>
<dbReference type="SMART" id="SM00822">
    <property type="entry name" value="PKS_KR"/>
    <property type="match status" value="1"/>
</dbReference>
<dbReference type="AlphaFoldDB" id="A0A4R7FZH8"/>
<dbReference type="InterPro" id="IPR057326">
    <property type="entry name" value="KR_dom"/>
</dbReference>
<dbReference type="PRINTS" id="PR00081">
    <property type="entry name" value="GDHRDH"/>
</dbReference>
<dbReference type="GO" id="GO:0032787">
    <property type="term" value="P:monocarboxylic acid metabolic process"/>
    <property type="evidence" value="ECO:0007669"/>
    <property type="project" value="UniProtKB-ARBA"/>
</dbReference>
<keyword evidence="2" id="KW-0560">Oxidoreductase</keyword>
<dbReference type="FunFam" id="3.40.50.720:FF:000173">
    <property type="entry name" value="3-oxoacyl-[acyl-carrier protein] reductase"/>
    <property type="match status" value="1"/>
</dbReference>
<comment type="similarity">
    <text evidence="1">Belongs to the short-chain dehydrogenases/reductases (SDR) family.</text>
</comment>
<dbReference type="SUPFAM" id="SSF51735">
    <property type="entry name" value="NAD(P)-binding Rossmann-fold domains"/>
    <property type="match status" value="1"/>
</dbReference>
<gene>
    <name evidence="4" type="ORF">EV640_108124</name>
</gene>